<dbReference type="InterPro" id="IPR028893">
    <property type="entry name" value="A_deaminase"/>
</dbReference>
<dbReference type="EMBL" id="NSGR01000008">
    <property type="protein sequence ID" value="PCH12094.1"/>
    <property type="molecule type" value="Genomic_DNA"/>
</dbReference>
<feature type="binding site" evidence="9">
    <location>
        <position position="15"/>
    </location>
    <ligand>
        <name>Zn(2+)</name>
        <dbReference type="ChEBI" id="CHEBI:29105"/>
        <note>catalytic</note>
    </ligand>
</feature>
<dbReference type="Gene3D" id="3.20.20.140">
    <property type="entry name" value="Metal-dependent hydrolases"/>
    <property type="match status" value="1"/>
</dbReference>
<dbReference type="AlphaFoldDB" id="A0A854WPM1"/>
<evidence type="ECO:0000256" key="4">
    <source>
        <dbReference type="ARBA" id="ARBA00022833"/>
    </source>
</evidence>
<gene>
    <name evidence="9" type="primary">add</name>
    <name evidence="11" type="ORF">A9Y57_00808</name>
</gene>
<comment type="cofactor">
    <cofactor evidence="9">
        <name>Zn(2+)</name>
        <dbReference type="ChEBI" id="CHEBI:29105"/>
    </cofactor>
    <text evidence="9">Binds 1 zinc ion per subunit.</text>
</comment>
<evidence type="ECO:0000256" key="5">
    <source>
        <dbReference type="ARBA" id="ARBA00023080"/>
    </source>
</evidence>
<dbReference type="PANTHER" id="PTHR11409">
    <property type="entry name" value="ADENOSINE DEAMINASE"/>
    <property type="match status" value="1"/>
</dbReference>
<accession>A0A854WPM1</accession>
<comment type="function">
    <text evidence="9">Catalyzes the hydrolytic deamination of adenosine and 2-deoxyadenosine.</text>
</comment>
<dbReference type="GO" id="GO:0046103">
    <property type="term" value="P:inosine biosynthetic process"/>
    <property type="evidence" value="ECO:0007669"/>
    <property type="project" value="TreeGrafter"/>
</dbReference>
<dbReference type="GO" id="GO:0005829">
    <property type="term" value="C:cytosol"/>
    <property type="evidence" value="ECO:0007669"/>
    <property type="project" value="TreeGrafter"/>
</dbReference>
<feature type="binding site" evidence="9">
    <location>
        <position position="199"/>
    </location>
    <ligand>
        <name>Zn(2+)</name>
        <dbReference type="ChEBI" id="CHEBI:29105"/>
        <note>catalytic</note>
    </ligand>
</feature>
<dbReference type="NCBIfam" id="TIGR01430">
    <property type="entry name" value="aden_deam"/>
    <property type="match status" value="1"/>
</dbReference>
<comment type="similarity">
    <text evidence="9">Belongs to the metallo-dependent hydrolases superfamily. Adenosine and AMP deaminases family. Adenosine deaminase subfamily.</text>
</comment>
<feature type="site" description="Important for catalytic activity" evidence="9">
    <location>
        <position position="222"/>
    </location>
</feature>
<dbReference type="Pfam" id="PF00962">
    <property type="entry name" value="A_deaminase"/>
    <property type="match status" value="1"/>
</dbReference>
<dbReference type="EC" id="3.5.4.4" evidence="1 9"/>
<protein>
    <recommendedName>
        <fullName evidence="1 9">Adenosine deaminase</fullName>
        <ecNumber evidence="1 9">3.5.4.4</ecNumber>
    </recommendedName>
    <alternativeName>
        <fullName evidence="6 9">Adenosine aminohydrolase</fullName>
    </alternativeName>
</protein>
<feature type="binding site" evidence="9">
    <location>
        <position position="17"/>
    </location>
    <ligand>
        <name>Zn(2+)</name>
        <dbReference type="ChEBI" id="CHEBI:29105"/>
        <note>catalytic</note>
    </ligand>
</feature>
<dbReference type="GO" id="GO:0043103">
    <property type="term" value="P:hypoxanthine salvage"/>
    <property type="evidence" value="ECO:0007669"/>
    <property type="project" value="TreeGrafter"/>
</dbReference>
<evidence type="ECO:0000256" key="9">
    <source>
        <dbReference type="HAMAP-Rule" id="MF_00540"/>
    </source>
</evidence>
<feature type="domain" description="Adenosine deaminase" evidence="10">
    <location>
        <begin position="11"/>
        <end position="331"/>
    </location>
</feature>
<evidence type="ECO:0000256" key="1">
    <source>
        <dbReference type="ARBA" id="ARBA00012784"/>
    </source>
</evidence>
<sequence>MEEIDFEKLAKTELHCHLDGSIPFGTIKKLLKLAKIEIPDDDDDLKQLIKAPKSATSLMDYLKTFDFIRPLLQSKEALQLASYDLAKSAAQEGVIYMEIRFAPELSMDQGLTLEEIMEAVLKGANNATRDFGIVTKIIVCGMRQSSLTLTEEIFKKVIRWAEKGLVGFDFAGNELDFPPEYLSTIIEETQKLGLPFTLHAGECGCANYISQAIDLGIKRLGHVTAVSKNPDLLKRLRQEGVTAELCLTSNLQTKAAPTIADFPYLMMKQAGVKLSINTDNRTVSDTNLTKEYQLYNYYFGTSVADFYRHNCDAIEASFASPSEKKELLERLKFSYQYYL</sequence>
<dbReference type="RefSeq" id="WP_096633468.1">
    <property type="nucleotide sequence ID" value="NZ_LHAE01000005.1"/>
</dbReference>
<comment type="catalytic activity">
    <reaction evidence="8">
        <text>2'-deoxyadenosine + H2O + H(+) = 2'-deoxyinosine + NH4(+)</text>
        <dbReference type="Rhea" id="RHEA:28190"/>
        <dbReference type="ChEBI" id="CHEBI:15377"/>
        <dbReference type="ChEBI" id="CHEBI:15378"/>
        <dbReference type="ChEBI" id="CHEBI:17256"/>
        <dbReference type="ChEBI" id="CHEBI:28938"/>
        <dbReference type="ChEBI" id="CHEBI:28997"/>
        <dbReference type="EC" id="3.5.4.4"/>
    </reaction>
    <physiologicalReaction direction="left-to-right" evidence="8">
        <dbReference type="Rhea" id="RHEA:28191"/>
    </physiologicalReaction>
</comment>
<comment type="caution">
    <text evidence="11">The sequence shown here is derived from an EMBL/GenBank/DDBJ whole genome shotgun (WGS) entry which is preliminary data.</text>
</comment>
<reference evidence="11 12" key="1">
    <citation type="submission" date="2016-06" db="EMBL/GenBank/DDBJ databases">
        <authorList>
            <person name="Haines A.N."/>
            <person name="Council K.R."/>
        </authorList>
    </citation>
    <scope>NUCLEOTIDE SEQUENCE [LARGE SCALE GENOMIC DNA]</scope>
    <source>
        <strain evidence="11 12">SP158-29</strain>
    </source>
</reference>
<comment type="catalytic activity">
    <reaction evidence="7">
        <text>adenosine + H2O + H(+) = inosine + NH4(+)</text>
        <dbReference type="Rhea" id="RHEA:24408"/>
        <dbReference type="ChEBI" id="CHEBI:15377"/>
        <dbReference type="ChEBI" id="CHEBI:15378"/>
        <dbReference type="ChEBI" id="CHEBI:16335"/>
        <dbReference type="ChEBI" id="CHEBI:17596"/>
        <dbReference type="ChEBI" id="CHEBI:28938"/>
        <dbReference type="EC" id="3.5.4.4"/>
    </reaction>
    <physiologicalReaction direction="left-to-right" evidence="7">
        <dbReference type="Rhea" id="RHEA:24409"/>
    </physiologicalReaction>
</comment>
<organism evidence="11 12">
    <name type="scientific">Streptococcus parauberis</name>
    <dbReference type="NCBI Taxonomy" id="1348"/>
    <lineage>
        <taxon>Bacteria</taxon>
        <taxon>Bacillati</taxon>
        <taxon>Bacillota</taxon>
        <taxon>Bacilli</taxon>
        <taxon>Lactobacillales</taxon>
        <taxon>Streptococcaceae</taxon>
        <taxon>Streptococcus</taxon>
    </lineage>
</organism>
<dbReference type="InterPro" id="IPR006330">
    <property type="entry name" value="Ado/ade_deaminase"/>
</dbReference>
<evidence type="ECO:0000256" key="7">
    <source>
        <dbReference type="ARBA" id="ARBA00047989"/>
    </source>
</evidence>
<keyword evidence="2 9" id="KW-0479">Metal-binding</keyword>
<feature type="binding site" evidence="9">
    <location>
        <position position="279"/>
    </location>
    <ligand>
        <name>Zn(2+)</name>
        <dbReference type="ChEBI" id="CHEBI:29105"/>
        <note>catalytic</note>
    </ligand>
</feature>
<evidence type="ECO:0000256" key="6">
    <source>
        <dbReference type="ARBA" id="ARBA00031852"/>
    </source>
</evidence>
<dbReference type="HAMAP" id="MF_00540">
    <property type="entry name" value="A_deaminase"/>
    <property type="match status" value="1"/>
</dbReference>
<feature type="binding site" evidence="9">
    <location>
        <position position="19"/>
    </location>
    <ligand>
        <name>substrate</name>
    </ligand>
</feature>
<evidence type="ECO:0000313" key="11">
    <source>
        <dbReference type="EMBL" id="PCH12094.1"/>
    </source>
</evidence>
<evidence type="ECO:0000256" key="2">
    <source>
        <dbReference type="ARBA" id="ARBA00022723"/>
    </source>
</evidence>
<evidence type="ECO:0000256" key="8">
    <source>
        <dbReference type="ARBA" id="ARBA00049213"/>
    </source>
</evidence>
<proteinExistence type="inferred from homology"/>
<name>A0A854WPM1_9STRE</name>
<evidence type="ECO:0000259" key="10">
    <source>
        <dbReference type="Pfam" id="PF00962"/>
    </source>
</evidence>
<feature type="binding site" evidence="9">
    <location>
        <position position="172"/>
    </location>
    <ligand>
        <name>substrate</name>
    </ligand>
</feature>
<dbReference type="PANTHER" id="PTHR11409:SF43">
    <property type="entry name" value="ADENOSINE DEAMINASE"/>
    <property type="match status" value="1"/>
</dbReference>
<dbReference type="CDD" id="cd01320">
    <property type="entry name" value="ADA"/>
    <property type="match status" value="1"/>
</dbReference>
<keyword evidence="3 9" id="KW-0378">Hydrolase</keyword>
<dbReference type="InterPro" id="IPR032466">
    <property type="entry name" value="Metal_Hydrolase"/>
</dbReference>
<feature type="binding site" evidence="9">
    <location>
        <position position="17"/>
    </location>
    <ligand>
        <name>substrate</name>
    </ligand>
</feature>
<dbReference type="GO" id="GO:0004000">
    <property type="term" value="F:adenosine deaminase activity"/>
    <property type="evidence" value="ECO:0007669"/>
    <property type="project" value="UniProtKB-UniRule"/>
</dbReference>
<keyword evidence="4 9" id="KW-0862">Zinc</keyword>
<evidence type="ECO:0000256" key="3">
    <source>
        <dbReference type="ARBA" id="ARBA00022801"/>
    </source>
</evidence>
<dbReference type="GO" id="GO:0008270">
    <property type="term" value="F:zinc ion binding"/>
    <property type="evidence" value="ECO:0007669"/>
    <property type="project" value="UniProtKB-UniRule"/>
</dbReference>
<comment type="caution">
    <text evidence="9">Lacks conserved residue(s) required for the propagation of feature annotation.</text>
</comment>
<dbReference type="GO" id="GO:0009117">
    <property type="term" value="P:nucleotide metabolic process"/>
    <property type="evidence" value="ECO:0007669"/>
    <property type="project" value="UniProtKB-KW"/>
</dbReference>
<dbReference type="GO" id="GO:0009168">
    <property type="term" value="P:purine ribonucleoside monophosphate biosynthetic process"/>
    <property type="evidence" value="ECO:0007669"/>
    <property type="project" value="UniProtKB-UniRule"/>
</dbReference>
<evidence type="ECO:0000313" key="12">
    <source>
        <dbReference type="Proteomes" id="UP000217465"/>
    </source>
</evidence>
<dbReference type="GO" id="GO:0006154">
    <property type="term" value="P:adenosine catabolic process"/>
    <property type="evidence" value="ECO:0007669"/>
    <property type="project" value="TreeGrafter"/>
</dbReference>
<dbReference type="Proteomes" id="UP000217465">
    <property type="component" value="Unassembled WGS sequence"/>
</dbReference>
<dbReference type="InterPro" id="IPR001365">
    <property type="entry name" value="A_deaminase_dom"/>
</dbReference>
<feature type="active site" description="Proton donor" evidence="9">
    <location>
        <position position="202"/>
    </location>
</feature>
<dbReference type="SUPFAM" id="SSF51556">
    <property type="entry name" value="Metallo-dependent hydrolases"/>
    <property type="match status" value="1"/>
</dbReference>
<keyword evidence="5 9" id="KW-0546">Nucleotide metabolism</keyword>